<dbReference type="AlphaFoldDB" id="A0A4R1PZM8"/>
<dbReference type="InterPro" id="IPR052698">
    <property type="entry name" value="MoCofactor_Util/Proc"/>
</dbReference>
<accession>A0A4R1PZM8</accession>
<dbReference type="SUPFAM" id="SSF51984">
    <property type="entry name" value="MurCD N-terminal domain"/>
    <property type="match status" value="1"/>
</dbReference>
<evidence type="ECO:0000259" key="1">
    <source>
        <dbReference type="Pfam" id="PF13478"/>
    </source>
</evidence>
<dbReference type="InterPro" id="IPR027051">
    <property type="entry name" value="XdhC_Rossmann_dom"/>
</dbReference>
<dbReference type="Pfam" id="PF13478">
    <property type="entry name" value="XdhC_C"/>
    <property type="match status" value="1"/>
</dbReference>
<dbReference type="EMBL" id="SLUI01000003">
    <property type="protein sequence ID" value="TCL38605.1"/>
    <property type="molecule type" value="Genomic_DNA"/>
</dbReference>
<proteinExistence type="predicted"/>
<dbReference type="Gene3D" id="3.40.50.720">
    <property type="entry name" value="NAD(P)-binding Rossmann-like Domain"/>
    <property type="match status" value="1"/>
</dbReference>
<dbReference type="Proteomes" id="UP000295063">
    <property type="component" value="Unassembled WGS sequence"/>
</dbReference>
<feature type="domain" description="XdhC Rossmann" evidence="1">
    <location>
        <begin position="96"/>
        <end position="237"/>
    </location>
</feature>
<evidence type="ECO:0000313" key="2">
    <source>
        <dbReference type="EMBL" id="TCL38605.1"/>
    </source>
</evidence>
<evidence type="ECO:0000313" key="3">
    <source>
        <dbReference type="Proteomes" id="UP000295063"/>
    </source>
</evidence>
<reference evidence="2 3" key="1">
    <citation type="submission" date="2019-03" db="EMBL/GenBank/DDBJ databases">
        <title>Genomic Encyclopedia of Type Strains, Phase IV (KMG-IV): sequencing the most valuable type-strain genomes for metagenomic binning, comparative biology and taxonomic classification.</title>
        <authorList>
            <person name="Goeker M."/>
        </authorList>
    </citation>
    <scope>NUCLEOTIDE SEQUENCE [LARGE SCALE GENOMIC DNA]</scope>
    <source>
        <strain evidence="2 3">DSM 15969</strain>
    </source>
</reference>
<keyword evidence="3" id="KW-1185">Reference proteome</keyword>
<comment type="caution">
    <text evidence="2">The sequence shown here is derived from an EMBL/GenBank/DDBJ whole genome shotgun (WGS) entry which is preliminary data.</text>
</comment>
<protein>
    <submittedName>
        <fullName evidence="2">Xanthine dehydrogenase accessory factor</fullName>
    </submittedName>
</protein>
<name>A0A4R1PZM8_9FIRM</name>
<gene>
    <name evidence="2" type="ORF">EV210_10377</name>
</gene>
<sequence length="254" mass="27577">MTGFEQLRELAKQAGQADILTIIEVPEHSDRDLAGDMLVIPAGEQPAGVLLDSTFTGLVMEFIRNTAWRQAAVITIEYEGKYRLLWDRLAAQPRALVLGAGHISQPLVGMLAMVGYLVTVADDRPDFANHGRFPEADQVICNSFSAALAGIDLTIYDAIIIVTRGHRYDLDCLRAVLKCPAPYTGMIGSQRRVSGIKDMMIEEGAAPEILAQLKAPIGLDIGAQTPQEIALSIVAEIIAVHRNGSCMPLSSKRR</sequence>
<organism evidence="2 3">
    <name type="scientific">Anaerospora hongkongensis</name>
    <dbReference type="NCBI Taxonomy" id="244830"/>
    <lineage>
        <taxon>Bacteria</taxon>
        <taxon>Bacillati</taxon>
        <taxon>Bacillota</taxon>
        <taxon>Negativicutes</taxon>
        <taxon>Selenomonadales</taxon>
        <taxon>Sporomusaceae</taxon>
        <taxon>Anaerospora</taxon>
    </lineage>
</organism>
<dbReference type="PANTHER" id="PTHR30388:SF6">
    <property type="entry name" value="XANTHINE DEHYDROGENASE SUBUNIT A-RELATED"/>
    <property type="match status" value="1"/>
</dbReference>
<dbReference type="RefSeq" id="WP_243650444.1">
    <property type="nucleotide sequence ID" value="NZ_SLUI01000003.1"/>
</dbReference>
<dbReference type="PANTHER" id="PTHR30388">
    <property type="entry name" value="ALDEHYDE OXIDOREDUCTASE MOLYBDENUM COFACTOR ASSEMBLY PROTEIN"/>
    <property type="match status" value="1"/>
</dbReference>